<dbReference type="GO" id="GO:0000329">
    <property type="term" value="C:fungal-type vacuole membrane"/>
    <property type="evidence" value="ECO:0007669"/>
    <property type="project" value="InterPro"/>
</dbReference>
<proteinExistence type="predicted"/>
<dbReference type="EMBL" id="KV751052">
    <property type="protein sequence ID" value="OCL01806.1"/>
    <property type="molecule type" value="Genomic_DNA"/>
</dbReference>
<evidence type="ECO:0000256" key="2">
    <source>
        <dbReference type="SAM" id="Phobius"/>
    </source>
</evidence>
<dbReference type="InterPro" id="IPR046368">
    <property type="entry name" value="Tag1"/>
</dbReference>
<keyword evidence="2" id="KW-0812">Transmembrane</keyword>
<dbReference type="Proteomes" id="UP000250140">
    <property type="component" value="Unassembled WGS sequence"/>
</dbReference>
<feature type="region of interest" description="Disordered" evidence="1">
    <location>
        <begin position="1"/>
        <end position="44"/>
    </location>
</feature>
<feature type="transmembrane region" description="Helical" evidence="2">
    <location>
        <begin position="56"/>
        <end position="80"/>
    </location>
</feature>
<dbReference type="AlphaFoldDB" id="A0A8E2ENC9"/>
<keyword evidence="4" id="KW-1185">Reference proteome</keyword>
<keyword evidence="2" id="KW-0472">Membrane</keyword>
<dbReference type="PANTHER" id="PTHR35895">
    <property type="entry name" value="CHROMOSOME 16, WHOLE GENOME SHOTGUN SEQUENCE"/>
    <property type="match status" value="1"/>
</dbReference>
<dbReference type="SUPFAM" id="SSF117070">
    <property type="entry name" value="LEA14-like"/>
    <property type="match status" value="1"/>
</dbReference>
<organism evidence="3 4">
    <name type="scientific">Glonium stellatum</name>
    <dbReference type="NCBI Taxonomy" id="574774"/>
    <lineage>
        <taxon>Eukaryota</taxon>
        <taxon>Fungi</taxon>
        <taxon>Dikarya</taxon>
        <taxon>Ascomycota</taxon>
        <taxon>Pezizomycotina</taxon>
        <taxon>Dothideomycetes</taxon>
        <taxon>Pleosporomycetidae</taxon>
        <taxon>Gloniales</taxon>
        <taxon>Gloniaceae</taxon>
        <taxon>Glonium</taxon>
    </lineage>
</organism>
<reference evidence="3 4" key="1">
    <citation type="journal article" date="2016" name="Nat. Commun.">
        <title>Ectomycorrhizal ecology is imprinted in the genome of the dominant symbiotic fungus Cenococcum geophilum.</title>
        <authorList>
            <consortium name="DOE Joint Genome Institute"/>
            <person name="Peter M."/>
            <person name="Kohler A."/>
            <person name="Ohm R.A."/>
            <person name="Kuo A."/>
            <person name="Krutzmann J."/>
            <person name="Morin E."/>
            <person name="Arend M."/>
            <person name="Barry K.W."/>
            <person name="Binder M."/>
            <person name="Choi C."/>
            <person name="Clum A."/>
            <person name="Copeland A."/>
            <person name="Grisel N."/>
            <person name="Haridas S."/>
            <person name="Kipfer T."/>
            <person name="LaButti K."/>
            <person name="Lindquist E."/>
            <person name="Lipzen A."/>
            <person name="Maire R."/>
            <person name="Meier B."/>
            <person name="Mihaltcheva S."/>
            <person name="Molinier V."/>
            <person name="Murat C."/>
            <person name="Poggeler S."/>
            <person name="Quandt C.A."/>
            <person name="Sperisen C."/>
            <person name="Tritt A."/>
            <person name="Tisserant E."/>
            <person name="Crous P.W."/>
            <person name="Henrissat B."/>
            <person name="Nehls U."/>
            <person name="Egli S."/>
            <person name="Spatafora J.W."/>
            <person name="Grigoriev I.V."/>
            <person name="Martin F.M."/>
        </authorList>
    </citation>
    <scope>NUCLEOTIDE SEQUENCE [LARGE SCALE GENOMIC DNA]</scope>
    <source>
        <strain evidence="3 4">CBS 207.34</strain>
    </source>
</reference>
<evidence type="ECO:0000313" key="3">
    <source>
        <dbReference type="EMBL" id="OCL01806.1"/>
    </source>
</evidence>
<dbReference type="Pfam" id="PF12505">
    <property type="entry name" value="DUF3712"/>
    <property type="match status" value="1"/>
</dbReference>
<feature type="compositionally biased region" description="Basic and acidic residues" evidence="1">
    <location>
        <begin position="1"/>
        <end position="12"/>
    </location>
</feature>
<sequence>MDKDEPTRKETTEQLAPFSSAGESSLPKKRGFGATLFPPGDTPGVRPRAKNHCRKFWWCDCLVLAVIVLVIILPIIYVGIPQKAQHDVNASTLEIQEQTVSDPTSSAVHLKLVSVARSDSSFHPTLDAFQAALFLEDTEPNIIPFGYVEIPKTAVEHETTITVDQTLNVTNMDQFIAYNKVVMNSDEFRIAIRGRTGLHQKGLSKINVDYNKVVTMKGLNKLSGFNITEIRVLSTPESDGSNMNGTVSIPNPSVLTIDLGNVTMDLSVQGMPIGQSLLPDLVLKPGTNVVPMRSTVNQSVVIEMITSSFKNGILPLDIVGNSSISNGQHLGYYEAAIKANTLHVNLDVGGALAAIGLNITAL</sequence>
<dbReference type="PANTHER" id="PTHR35895:SF1">
    <property type="entry name" value="LIPID-BINDING SERUM GLYCOPROTEIN C-TERMINAL DOMAIN-CONTAINING PROTEIN"/>
    <property type="match status" value="1"/>
</dbReference>
<evidence type="ECO:0000256" key="1">
    <source>
        <dbReference type="SAM" id="MobiDB-lite"/>
    </source>
</evidence>
<protein>
    <submittedName>
        <fullName evidence="3">Uncharacterized protein</fullName>
    </submittedName>
</protein>
<accession>A0A8E2ENC9</accession>
<name>A0A8E2ENC9_9PEZI</name>
<keyword evidence="2" id="KW-1133">Transmembrane helix</keyword>
<dbReference type="InterPro" id="IPR022185">
    <property type="entry name" value="DUF3712"/>
</dbReference>
<evidence type="ECO:0000313" key="4">
    <source>
        <dbReference type="Proteomes" id="UP000250140"/>
    </source>
</evidence>
<gene>
    <name evidence="3" type="ORF">AOQ84DRAFT_204035</name>
</gene>
<dbReference type="Gene3D" id="2.60.40.1820">
    <property type="match status" value="1"/>
</dbReference>
<dbReference type="OrthoDB" id="10039566at2759"/>